<dbReference type="AlphaFoldDB" id="A0AAN6YFV7"/>
<feature type="compositionally biased region" description="Polar residues" evidence="3">
    <location>
        <begin position="260"/>
        <end position="272"/>
    </location>
</feature>
<feature type="compositionally biased region" description="Polar residues" evidence="3">
    <location>
        <begin position="31"/>
        <end position="43"/>
    </location>
</feature>
<evidence type="ECO:0000313" key="6">
    <source>
        <dbReference type="EMBL" id="KAK4218569.1"/>
    </source>
</evidence>
<accession>A0AAN6YFV7</accession>
<keyword evidence="7" id="KW-1185">Reference proteome</keyword>
<dbReference type="PANTHER" id="PTHR22880:SF225">
    <property type="entry name" value="BROMODOMAIN-CONTAINING PROTEIN BET-1-RELATED"/>
    <property type="match status" value="1"/>
</dbReference>
<dbReference type="InterPro" id="IPR036427">
    <property type="entry name" value="Bromodomain-like_sf"/>
</dbReference>
<dbReference type="Gene3D" id="3.30.710.10">
    <property type="entry name" value="Potassium Channel Kv1.1, Chain A"/>
    <property type="match status" value="1"/>
</dbReference>
<dbReference type="PROSITE" id="PS50014">
    <property type="entry name" value="BROMODOMAIN_2"/>
    <property type="match status" value="1"/>
</dbReference>
<dbReference type="GO" id="GO:0006338">
    <property type="term" value="P:chromatin remodeling"/>
    <property type="evidence" value="ECO:0007669"/>
    <property type="project" value="TreeGrafter"/>
</dbReference>
<feature type="region of interest" description="Disordered" evidence="3">
    <location>
        <begin position="1"/>
        <end position="47"/>
    </location>
</feature>
<comment type="caution">
    <text evidence="6">The sequence shown here is derived from an EMBL/GenBank/DDBJ whole genome shotgun (WGS) entry which is preliminary data.</text>
</comment>
<evidence type="ECO:0000256" key="3">
    <source>
        <dbReference type="SAM" id="MobiDB-lite"/>
    </source>
</evidence>
<dbReference type="GO" id="GO:0006355">
    <property type="term" value="P:regulation of DNA-templated transcription"/>
    <property type="evidence" value="ECO:0007669"/>
    <property type="project" value="TreeGrafter"/>
</dbReference>
<dbReference type="PRINTS" id="PR00503">
    <property type="entry name" value="BROMODOMAIN"/>
</dbReference>
<evidence type="ECO:0000313" key="7">
    <source>
        <dbReference type="Proteomes" id="UP001301769"/>
    </source>
</evidence>
<dbReference type="GO" id="GO:0000785">
    <property type="term" value="C:chromatin"/>
    <property type="evidence" value="ECO:0007669"/>
    <property type="project" value="TreeGrafter"/>
</dbReference>
<evidence type="ECO:0000259" key="4">
    <source>
        <dbReference type="PROSITE" id="PS50014"/>
    </source>
</evidence>
<evidence type="ECO:0000256" key="2">
    <source>
        <dbReference type="PROSITE-ProRule" id="PRU00035"/>
    </source>
</evidence>
<protein>
    <submittedName>
        <fullName evidence="6">Uncharacterized protein</fullName>
    </submittedName>
</protein>
<sequence>MYSASNGDATHVEKEQVAEEEATAAPPTHTVNDVSEGQETGQPEDTERQQVILDLEKPFSWLQPHPIFAIILVGKEESPFGIHIDFLAAKSAYYREYFKMNDPITIENIVRLPDTDPVVFGYAQNFMYTGQVFSEVDSLPSYEILISLWRLGHELGIDGLCDAALEAMIEYRRITSHIPATPLLVQAWKDTPEDSTIRKLLLSWAAEYMRSSDSRTEFARSLPQEVLSELVVAMSSLEATPTPTAQDIHAPVLPAPPISETPNTDLTTGQRRNASHFDAVEPDVAARPNKRQRNSDVVPNGAATVSVNTKAAGRKPNARASLPSGSGTKGGGKRKSNAALAGTIDGQPFSTNQRLNFCADLLTRMLSGPGFWTRLVGPFKEPVNPQLDVCPDYFEKVKKPMDLGTMKAKMDRHEYADENEFLADMNQIFTNCYTYWSQDKPIWAACEKLQKTFEDKYSQMNKWISKMEGDEGN</sequence>
<dbReference type="Pfam" id="PF00651">
    <property type="entry name" value="BTB"/>
    <property type="match status" value="1"/>
</dbReference>
<feature type="region of interest" description="Disordered" evidence="3">
    <location>
        <begin position="242"/>
        <end position="337"/>
    </location>
</feature>
<evidence type="ECO:0000259" key="5">
    <source>
        <dbReference type="PROSITE" id="PS50097"/>
    </source>
</evidence>
<dbReference type="InterPro" id="IPR001487">
    <property type="entry name" value="Bromodomain"/>
</dbReference>
<evidence type="ECO:0000256" key="1">
    <source>
        <dbReference type="ARBA" id="ARBA00023117"/>
    </source>
</evidence>
<dbReference type="Pfam" id="PF00439">
    <property type="entry name" value="Bromodomain"/>
    <property type="match status" value="1"/>
</dbReference>
<dbReference type="InterPro" id="IPR050935">
    <property type="entry name" value="Bromo_chromatin_reader"/>
</dbReference>
<reference evidence="6" key="1">
    <citation type="journal article" date="2023" name="Mol. Phylogenet. Evol.">
        <title>Genome-scale phylogeny and comparative genomics of the fungal order Sordariales.</title>
        <authorList>
            <person name="Hensen N."/>
            <person name="Bonometti L."/>
            <person name="Westerberg I."/>
            <person name="Brannstrom I.O."/>
            <person name="Guillou S."/>
            <person name="Cros-Aarteil S."/>
            <person name="Calhoun S."/>
            <person name="Haridas S."/>
            <person name="Kuo A."/>
            <person name="Mondo S."/>
            <person name="Pangilinan J."/>
            <person name="Riley R."/>
            <person name="LaButti K."/>
            <person name="Andreopoulos B."/>
            <person name="Lipzen A."/>
            <person name="Chen C."/>
            <person name="Yan M."/>
            <person name="Daum C."/>
            <person name="Ng V."/>
            <person name="Clum A."/>
            <person name="Steindorff A."/>
            <person name="Ohm R.A."/>
            <person name="Martin F."/>
            <person name="Silar P."/>
            <person name="Natvig D.O."/>
            <person name="Lalanne C."/>
            <person name="Gautier V."/>
            <person name="Ament-Velasquez S.L."/>
            <person name="Kruys A."/>
            <person name="Hutchinson M.I."/>
            <person name="Powell A.J."/>
            <person name="Barry K."/>
            <person name="Miller A.N."/>
            <person name="Grigoriev I.V."/>
            <person name="Debuchy R."/>
            <person name="Gladieux P."/>
            <person name="Hiltunen Thoren M."/>
            <person name="Johannesson H."/>
        </authorList>
    </citation>
    <scope>NUCLEOTIDE SEQUENCE</scope>
    <source>
        <strain evidence="6">PSN293</strain>
    </source>
</reference>
<dbReference type="CDD" id="cd18186">
    <property type="entry name" value="BTB_POZ_ZBTB_KLHL-like"/>
    <property type="match status" value="1"/>
</dbReference>
<dbReference type="PROSITE" id="PS50097">
    <property type="entry name" value="BTB"/>
    <property type="match status" value="1"/>
</dbReference>
<dbReference type="GO" id="GO:0005634">
    <property type="term" value="C:nucleus"/>
    <property type="evidence" value="ECO:0007669"/>
    <property type="project" value="TreeGrafter"/>
</dbReference>
<dbReference type="EMBL" id="MU858052">
    <property type="protein sequence ID" value="KAK4218569.1"/>
    <property type="molecule type" value="Genomic_DNA"/>
</dbReference>
<feature type="domain" description="BTB" evidence="5">
    <location>
        <begin position="68"/>
        <end position="132"/>
    </location>
</feature>
<dbReference type="PANTHER" id="PTHR22880">
    <property type="entry name" value="FALZ-RELATED BROMODOMAIN-CONTAINING PROTEINS"/>
    <property type="match status" value="1"/>
</dbReference>
<feature type="domain" description="Bromo" evidence="4">
    <location>
        <begin position="378"/>
        <end position="443"/>
    </location>
</feature>
<dbReference type="SMART" id="SM00297">
    <property type="entry name" value="BROMO"/>
    <property type="match status" value="1"/>
</dbReference>
<dbReference type="SUPFAM" id="SSF54695">
    <property type="entry name" value="POZ domain"/>
    <property type="match status" value="1"/>
</dbReference>
<name>A0AAN6YFV7_9PEZI</name>
<dbReference type="SUPFAM" id="SSF47370">
    <property type="entry name" value="Bromodomain"/>
    <property type="match status" value="1"/>
</dbReference>
<dbReference type="InterPro" id="IPR011333">
    <property type="entry name" value="SKP1/BTB/POZ_sf"/>
</dbReference>
<keyword evidence="1 2" id="KW-0103">Bromodomain</keyword>
<reference evidence="6" key="2">
    <citation type="submission" date="2023-05" db="EMBL/GenBank/DDBJ databases">
        <authorList>
            <consortium name="Lawrence Berkeley National Laboratory"/>
            <person name="Steindorff A."/>
            <person name="Hensen N."/>
            <person name="Bonometti L."/>
            <person name="Westerberg I."/>
            <person name="Brannstrom I.O."/>
            <person name="Guillou S."/>
            <person name="Cros-Aarteil S."/>
            <person name="Calhoun S."/>
            <person name="Haridas S."/>
            <person name="Kuo A."/>
            <person name="Mondo S."/>
            <person name="Pangilinan J."/>
            <person name="Riley R."/>
            <person name="Labutti K."/>
            <person name="Andreopoulos B."/>
            <person name="Lipzen A."/>
            <person name="Chen C."/>
            <person name="Yanf M."/>
            <person name="Daum C."/>
            <person name="Ng V."/>
            <person name="Clum A."/>
            <person name="Ohm R."/>
            <person name="Martin F."/>
            <person name="Silar P."/>
            <person name="Natvig D."/>
            <person name="Lalanne C."/>
            <person name="Gautier V."/>
            <person name="Ament-Velasquez S.L."/>
            <person name="Kruys A."/>
            <person name="Hutchinson M.I."/>
            <person name="Powell A.J."/>
            <person name="Barry K."/>
            <person name="Miller A.N."/>
            <person name="Grigoriev I.V."/>
            <person name="Debuchy R."/>
            <person name="Gladieux P."/>
            <person name="Thoren M.H."/>
            <person name="Johannesson H."/>
        </authorList>
    </citation>
    <scope>NUCLEOTIDE SEQUENCE</scope>
    <source>
        <strain evidence="6">PSN293</strain>
    </source>
</reference>
<organism evidence="6 7">
    <name type="scientific">Rhypophila decipiens</name>
    <dbReference type="NCBI Taxonomy" id="261697"/>
    <lineage>
        <taxon>Eukaryota</taxon>
        <taxon>Fungi</taxon>
        <taxon>Dikarya</taxon>
        <taxon>Ascomycota</taxon>
        <taxon>Pezizomycotina</taxon>
        <taxon>Sordariomycetes</taxon>
        <taxon>Sordariomycetidae</taxon>
        <taxon>Sordariales</taxon>
        <taxon>Naviculisporaceae</taxon>
        <taxon>Rhypophila</taxon>
    </lineage>
</organism>
<gene>
    <name evidence="6" type="ORF">QBC37DRAFT_274680</name>
</gene>
<dbReference type="Gene3D" id="1.20.920.10">
    <property type="entry name" value="Bromodomain-like"/>
    <property type="match status" value="1"/>
</dbReference>
<dbReference type="Proteomes" id="UP001301769">
    <property type="component" value="Unassembled WGS sequence"/>
</dbReference>
<proteinExistence type="predicted"/>
<dbReference type="InterPro" id="IPR000210">
    <property type="entry name" value="BTB/POZ_dom"/>
</dbReference>